<evidence type="ECO:0000313" key="2">
    <source>
        <dbReference type="EMBL" id="MBL6446562.1"/>
    </source>
</evidence>
<keyword evidence="1" id="KW-0812">Transmembrane</keyword>
<gene>
    <name evidence="2" type="ORF">JMN32_09590</name>
</gene>
<dbReference type="EMBL" id="JAEUGD010000031">
    <property type="protein sequence ID" value="MBL6446562.1"/>
    <property type="molecule type" value="Genomic_DNA"/>
</dbReference>
<dbReference type="AlphaFoldDB" id="A0A937FXI7"/>
<name>A0A937FXI7_9BACT</name>
<feature type="transmembrane region" description="Helical" evidence="1">
    <location>
        <begin position="119"/>
        <end position="139"/>
    </location>
</feature>
<feature type="transmembrane region" description="Helical" evidence="1">
    <location>
        <begin position="205"/>
        <end position="226"/>
    </location>
</feature>
<feature type="transmembrane region" description="Helical" evidence="1">
    <location>
        <begin position="323"/>
        <end position="339"/>
    </location>
</feature>
<feature type="transmembrane region" description="Helical" evidence="1">
    <location>
        <begin position="74"/>
        <end position="107"/>
    </location>
</feature>
<sequence>MRNYLAKPFVWGTVLFLVIVLVQLTLSFDKNGGRLIYPIDDTYIHIAIARNFVEFGQWGISKYEFSSTSSSLLFGLVLAFFFKLFGAVEIIPLLLNILFSIGLIYTAERYLSSQKIDKYIIIITSICLVVFTPLTSMAVSGMEHTLHIVLTICFVFEGSRILSKENITFKDIVLVSILGVLIAMVRYEGLFLIATFSTIFFLRGYYIKSIVFCLIAISPVIIFGLISIEQGAYFLPNTIIAKSNAGELSDNKLWDFIYKTGDKFLYHISRLYLTVPIVLLSFILYYERKQKWSLIYYTALMTLAAILLHSAFASVGRFFRYEAYLMALSVFSIALWVGLHKENIAAYFKNYPYRTVLIVLLLMAPAVKRSYRSIGRTVQATHNIHDQQIQMAQFLNQNYSEATVMANDIGAIAFFNPDLKVIDMVGLGTLQTLDLIRKSNSDQEMRHGYQKIAKENHASLALIYDHWFEGQIPEQWKKTFTWTITNNVICGGTTVSFYATDPKEVDELMKSNNNYSLPDDVEVKKLDLSN</sequence>
<feature type="transmembrane region" description="Helical" evidence="1">
    <location>
        <begin position="292"/>
        <end position="311"/>
    </location>
</feature>
<proteinExistence type="predicted"/>
<feature type="transmembrane region" description="Helical" evidence="1">
    <location>
        <begin position="351"/>
        <end position="367"/>
    </location>
</feature>
<dbReference type="Proteomes" id="UP000614216">
    <property type="component" value="Unassembled WGS sequence"/>
</dbReference>
<protein>
    <submittedName>
        <fullName evidence="2">Uncharacterized protein</fullName>
    </submittedName>
</protein>
<feature type="transmembrane region" description="Helical" evidence="1">
    <location>
        <begin position="9"/>
        <end position="28"/>
    </location>
</feature>
<keyword evidence="1" id="KW-1133">Transmembrane helix</keyword>
<dbReference type="RefSeq" id="WP_202856094.1">
    <property type="nucleotide sequence ID" value="NZ_JAEUGD010000031.1"/>
</dbReference>
<keyword evidence="1" id="KW-0472">Membrane</keyword>
<evidence type="ECO:0000313" key="3">
    <source>
        <dbReference type="Proteomes" id="UP000614216"/>
    </source>
</evidence>
<feature type="transmembrane region" description="Helical" evidence="1">
    <location>
        <begin position="264"/>
        <end position="286"/>
    </location>
</feature>
<evidence type="ECO:0000256" key="1">
    <source>
        <dbReference type="SAM" id="Phobius"/>
    </source>
</evidence>
<comment type="caution">
    <text evidence="2">The sequence shown here is derived from an EMBL/GenBank/DDBJ whole genome shotgun (WGS) entry which is preliminary data.</text>
</comment>
<reference evidence="2" key="1">
    <citation type="submission" date="2021-01" db="EMBL/GenBank/DDBJ databases">
        <title>Fulvivirga kasyanovii gen. nov., sp nov., a novel member of the phylum Bacteroidetes isolated from seawater in a mussel farm.</title>
        <authorList>
            <person name="Zhao L.-H."/>
            <person name="Wang Z.-J."/>
        </authorList>
    </citation>
    <scope>NUCLEOTIDE SEQUENCE</scope>
    <source>
        <strain evidence="2">29W222</strain>
    </source>
</reference>
<organism evidence="2 3">
    <name type="scientific">Fulvivirga marina</name>
    <dbReference type="NCBI Taxonomy" id="2494733"/>
    <lineage>
        <taxon>Bacteria</taxon>
        <taxon>Pseudomonadati</taxon>
        <taxon>Bacteroidota</taxon>
        <taxon>Cytophagia</taxon>
        <taxon>Cytophagales</taxon>
        <taxon>Fulvivirgaceae</taxon>
        <taxon>Fulvivirga</taxon>
    </lineage>
</organism>
<accession>A0A937FXI7</accession>
<feature type="transmembrane region" description="Helical" evidence="1">
    <location>
        <begin position="174"/>
        <end position="199"/>
    </location>
</feature>
<keyword evidence="3" id="KW-1185">Reference proteome</keyword>